<dbReference type="InterPro" id="IPR001173">
    <property type="entry name" value="Glyco_trans_2-like"/>
</dbReference>
<reference evidence="2 3" key="1">
    <citation type="submission" date="2024-12" db="EMBL/GenBank/DDBJ databases">
        <authorList>
            <person name="Hu S."/>
        </authorList>
    </citation>
    <scope>NUCLEOTIDE SEQUENCE [LARGE SCALE GENOMIC DNA]</scope>
    <source>
        <strain evidence="2 3">P-25</strain>
    </source>
</reference>
<protein>
    <submittedName>
        <fullName evidence="2">Glycosyltransferase family 2 protein</fullName>
    </submittedName>
</protein>
<dbReference type="EMBL" id="SRMP02000045">
    <property type="protein sequence ID" value="MFN0293152.1"/>
    <property type="molecule type" value="Genomic_DNA"/>
</dbReference>
<feature type="domain" description="Glycosyltransferase 2-like" evidence="1">
    <location>
        <begin position="7"/>
        <end position="109"/>
    </location>
</feature>
<dbReference type="Gene3D" id="3.90.550.10">
    <property type="entry name" value="Spore Coat Polysaccharide Biosynthesis Protein SpsA, Chain A"/>
    <property type="match status" value="1"/>
</dbReference>
<evidence type="ECO:0000313" key="2">
    <source>
        <dbReference type="EMBL" id="MFN0293152.1"/>
    </source>
</evidence>
<dbReference type="RefSeq" id="WP_138728840.1">
    <property type="nucleotide sequence ID" value="NZ_SRMP02000045.1"/>
</dbReference>
<accession>A0ABW9JL65</accession>
<sequence>MINPLVSIIIPLYNAENYIEETIHSALHQSYKIIEIIIVDDGSTDQSLKIAKKYENGILKVFSQPNKGVSAARNFGLNCAKGTYVQFLDADDIIMPDKIEHQINSITTKSMPAFICSNWAKMKVSSFTDNILIQSRHTPNLNDLPLNLINGDNFIPLMSGLILKDSLKKIGGFDIRMTHIEDVNLLIRLYKQNSHFLYSNSNTPLFYYRNVPRSASNKNYEAFLKGVLKNCQLISQSFNVQSHSSLLENYWYIYLNAVLNNFYDLVELSLIELKPYHFRSSKDLKFKLFKIVGSKAFIFLYRLYRKN</sequence>
<dbReference type="SUPFAM" id="SSF53448">
    <property type="entry name" value="Nucleotide-diphospho-sugar transferases"/>
    <property type="match status" value="1"/>
</dbReference>
<organism evidence="2 3">
    <name type="scientific">Pedobacter helvus</name>
    <dbReference type="NCBI Taxonomy" id="2563444"/>
    <lineage>
        <taxon>Bacteria</taxon>
        <taxon>Pseudomonadati</taxon>
        <taxon>Bacteroidota</taxon>
        <taxon>Sphingobacteriia</taxon>
        <taxon>Sphingobacteriales</taxon>
        <taxon>Sphingobacteriaceae</taxon>
        <taxon>Pedobacter</taxon>
    </lineage>
</organism>
<dbReference type="Pfam" id="PF00535">
    <property type="entry name" value="Glycos_transf_2"/>
    <property type="match status" value="1"/>
</dbReference>
<keyword evidence="3" id="KW-1185">Reference proteome</keyword>
<name>A0ABW9JL65_9SPHI</name>
<dbReference type="PANTHER" id="PTHR22916">
    <property type="entry name" value="GLYCOSYLTRANSFERASE"/>
    <property type="match status" value="1"/>
</dbReference>
<gene>
    <name evidence="2" type="ORF">E5L68_017300</name>
</gene>
<dbReference type="Proteomes" id="UP001517367">
    <property type="component" value="Unassembled WGS sequence"/>
</dbReference>
<evidence type="ECO:0000259" key="1">
    <source>
        <dbReference type="Pfam" id="PF00535"/>
    </source>
</evidence>
<comment type="caution">
    <text evidence="2">The sequence shown here is derived from an EMBL/GenBank/DDBJ whole genome shotgun (WGS) entry which is preliminary data.</text>
</comment>
<dbReference type="InterPro" id="IPR029044">
    <property type="entry name" value="Nucleotide-diphossugar_trans"/>
</dbReference>
<evidence type="ECO:0000313" key="3">
    <source>
        <dbReference type="Proteomes" id="UP001517367"/>
    </source>
</evidence>
<proteinExistence type="predicted"/>